<proteinExistence type="predicted"/>
<sequence>MGHHLLGTIIGQRQQAAAIGHQRGGAATNGGERIDRDVHRHAEVAARGVNIAAAQLVLVGETDGMDHEVKLAPDLLKMREQRIQRGFVCHITFDHLCGANRGSQGLHTLFQGLALIGKGQFGPVLGAGPGDPPGNGFVIRKAHDQPALAVHQSC</sequence>
<evidence type="ECO:0000313" key="1">
    <source>
        <dbReference type="EMBL" id="OIQ66179.1"/>
    </source>
</evidence>
<reference evidence="1" key="1">
    <citation type="submission" date="2016-10" db="EMBL/GenBank/DDBJ databases">
        <title>Sequence of Gallionella enrichment culture.</title>
        <authorList>
            <person name="Poehlein A."/>
            <person name="Muehling M."/>
            <person name="Daniel R."/>
        </authorList>
    </citation>
    <scope>NUCLEOTIDE SEQUENCE</scope>
</reference>
<protein>
    <submittedName>
        <fullName evidence="1">Uncharacterized protein</fullName>
    </submittedName>
</protein>
<organism evidence="1">
    <name type="scientific">mine drainage metagenome</name>
    <dbReference type="NCBI Taxonomy" id="410659"/>
    <lineage>
        <taxon>unclassified sequences</taxon>
        <taxon>metagenomes</taxon>
        <taxon>ecological metagenomes</taxon>
    </lineage>
</organism>
<gene>
    <name evidence="1" type="ORF">GALL_522550</name>
</gene>
<accession>A0A1J5PLL1</accession>
<name>A0A1J5PLL1_9ZZZZ</name>
<dbReference type="AlphaFoldDB" id="A0A1J5PLL1"/>
<comment type="caution">
    <text evidence="1">The sequence shown here is derived from an EMBL/GenBank/DDBJ whole genome shotgun (WGS) entry which is preliminary data.</text>
</comment>
<dbReference type="EMBL" id="MLJW01006781">
    <property type="protein sequence ID" value="OIQ66179.1"/>
    <property type="molecule type" value="Genomic_DNA"/>
</dbReference>